<accession>A0A1Y3KQW1</accession>
<dbReference type="Gene3D" id="3.30.1920.10">
    <property type="entry name" value="Baseplate protein-like domains - 2 layer sandwich fold"/>
    <property type="match status" value="1"/>
</dbReference>
<dbReference type="InterPro" id="IPR049354">
    <property type="entry name" value="GpP-like_N"/>
</dbReference>
<dbReference type="InterPro" id="IPR026276">
    <property type="entry name" value="Baseplate_GpP"/>
</dbReference>
<evidence type="ECO:0000259" key="3">
    <source>
        <dbReference type="Pfam" id="PF22255"/>
    </source>
</evidence>
<evidence type="ECO:0000313" key="4">
    <source>
        <dbReference type="EMBL" id="OUM28267.1"/>
    </source>
</evidence>
<feature type="domain" description="Baseplate hub protein gp44/GpP-like C-terminal" evidence="2">
    <location>
        <begin position="255"/>
        <end position="340"/>
    </location>
</feature>
<dbReference type="PIRSF" id="PIRSF004440">
    <property type="entry name" value="GpP"/>
    <property type="match status" value="1"/>
</dbReference>
<protein>
    <submittedName>
        <fullName evidence="4">Baseplate protein</fullName>
    </submittedName>
</protein>
<dbReference type="InterPro" id="IPR053982">
    <property type="entry name" value="Gp44/GpP-like_C"/>
</dbReference>
<dbReference type="Proteomes" id="UP000196082">
    <property type="component" value="Unassembled WGS sequence"/>
</dbReference>
<dbReference type="InterPro" id="IPR023399">
    <property type="entry name" value="Baseplate-like_2-layer_sand"/>
</dbReference>
<evidence type="ECO:0000259" key="1">
    <source>
        <dbReference type="Pfam" id="PF21683"/>
    </source>
</evidence>
<feature type="domain" description="Baseplate hub protein gp44/GpP-like second" evidence="3">
    <location>
        <begin position="95"/>
        <end position="177"/>
    </location>
</feature>
<proteinExistence type="predicted"/>
<feature type="domain" description="Baseplate hub protein gp44-like N-terminal" evidence="1">
    <location>
        <begin position="7"/>
        <end position="93"/>
    </location>
</feature>
<dbReference type="SUPFAM" id="SSF69279">
    <property type="entry name" value="Phage tail proteins"/>
    <property type="match status" value="2"/>
</dbReference>
<dbReference type="AlphaFoldDB" id="A0A1Y3KQW1"/>
<dbReference type="Gene3D" id="3.55.50.10">
    <property type="entry name" value="Baseplate protein-like domains"/>
    <property type="match status" value="1"/>
</dbReference>
<gene>
    <name evidence="4" type="ORF">B8W72_20625</name>
</gene>
<dbReference type="RefSeq" id="WP_086977679.1">
    <property type="nucleotide sequence ID" value="NZ_NFSB01000084.1"/>
</dbReference>
<dbReference type="Pfam" id="PF21929">
    <property type="entry name" value="GpP_4th"/>
    <property type="match status" value="1"/>
</dbReference>
<name>A0A1Y3KQW1_PSEPU</name>
<dbReference type="Pfam" id="PF21683">
    <property type="entry name" value="GpP-like_1st"/>
    <property type="match status" value="1"/>
</dbReference>
<evidence type="ECO:0000313" key="5">
    <source>
        <dbReference type="Proteomes" id="UP000196082"/>
    </source>
</evidence>
<reference evidence="4 5" key="1">
    <citation type="submission" date="2017-05" db="EMBL/GenBank/DDBJ databases">
        <title>Whole genome sequence of Pseudomonas putida isolate 1312 commercialized as a biostimulant.</title>
        <authorList>
            <person name="Crovadore J."/>
            <person name="Blanc P."/>
            <person name="Chablais R."/>
            <person name="Cochard B."/>
            <person name="Grizard D."/>
            <person name="Lefort F."/>
        </authorList>
    </citation>
    <scope>NUCLEOTIDE SEQUENCE [LARGE SCALE GENOMIC DNA]</scope>
    <source>
        <strain evidence="4 5">1312</strain>
    </source>
</reference>
<sequence>MEPDNTVTLSVGAHDYGGWKDVSISAGLERQARDFSVGVTWKWPGSSEMPVRIQQGETVEVRIGNDLVLTGYVFSTPIRYDAHSITLSIAGRSKTADLVDCAAINSPGQWRGQSVQKIVEALAGEYGIKVVNEATVTLGLDDHTIEPGETAFESIDRLLTLSRLFSTDDGRGRLVIATPGTAGRAVDNLELGKNILSGDTNLDFSNVFSEYISRGQRSGNDTTFGTAASEVEATLADDRVTRRRVKVIHQSGQMTPAMARARVEWERANAISRALTLNYVVQGWRQSNGALWRHNMIVRVIDPLIGLDRDMLISEINYELGESGTVCKVTVAPPDGFLPEPNDAYESRKLKKGKKTDNFEYLIPADYKP</sequence>
<dbReference type="Gene3D" id="2.30.300.10">
    <property type="entry name" value="Baseplate protein-like domain - beta roll fold"/>
    <property type="match status" value="1"/>
</dbReference>
<dbReference type="Pfam" id="PF22255">
    <property type="entry name" value="Gp44-like_2nd"/>
    <property type="match status" value="1"/>
</dbReference>
<dbReference type="EMBL" id="NFSB01000084">
    <property type="protein sequence ID" value="OUM28267.1"/>
    <property type="molecule type" value="Genomic_DNA"/>
</dbReference>
<dbReference type="InterPro" id="IPR053981">
    <property type="entry name" value="Gp44/GpP-like_2nd"/>
</dbReference>
<organism evidence="4 5">
    <name type="scientific">Pseudomonas putida</name>
    <name type="common">Arthrobacter siderocapsulatus</name>
    <dbReference type="NCBI Taxonomy" id="303"/>
    <lineage>
        <taxon>Bacteria</taxon>
        <taxon>Pseudomonadati</taxon>
        <taxon>Pseudomonadota</taxon>
        <taxon>Gammaproteobacteria</taxon>
        <taxon>Pseudomonadales</taxon>
        <taxon>Pseudomonadaceae</taxon>
        <taxon>Pseudomonas</taxon>
    </lineage>
</organism>
<evidence type="ECO:0000259" key="2">
    <source>
        <dbReference type="Pfam" id="PF21929"/>
    </source>
</evidence>
<comment type="caution">
    <text evidence="4">The sequence shown here is derived from an EMBL/GenBank/DDBJ whole genome shotgun (WGS) entry which is preliminary data.</text>
</comment>